<dbReference type="RefSeq" id="XP_040670929.1">
    <property type="nucleotide sequence ID" value="XM_040817863.1"/>
</dbReference>
<evidence type="ECO:0008006" key="3">
    <source>
        <dbReference type="Google" id="ProtNLM"/>
    </source>
</evidence>
<organism evidence="1 2">
    <name type="scientific">Aspergillus versicolor CBS 583.65</name>
    <dbReference type="NCBI Taxonomy" id="1036611"/>
    <lineage>
        <taxon>Eukaryota</taxon>
        <taxon>Fungi</taxon>
        <taxon>Dikarya</taxon>
        <taxon>Ascomycota</taxon>
        <taxon>Pezizomycotina</taxon>
        <taxon>Eurotiomycetes</taxon>
        <taxon>Eurotiomycetidae</taxon>
        <taxon>Eurotiales</taxon>
        <taxon>Aspergillaceae</taxon>
        <taxon>Aspergillus</taxon>
        <taxon>Aspergillus subgen. Nidulantes</taxon>
    </lineage>
</organism>
<dbReference type="Proteomes" id="UP000184073">
    <property type="component" value="Unassembled WGS sequence"/>
</dbReference>
<protein>
    <recommendedName>
        <fullName evidence="3">Fungal N-terminal domain-containing protein</fullName>
    </recommendedName>
</protein>
<gene>
    <name evidence="1" type="ORF">ASPVEDRAFT_86533</name>
</gene>
<dbReference type="GeneID" id="63733374"/>
<reference evidence="2" key="1">
    <citation type="journal article" date="2017" name="Genome Biol.">
        <title>Comparative genomics reveals high biological diversity and specific adaptations in the industrially and medically important fungal genus Aspergillus.</title>
        <authorList>
            <person name="de Vries R.P."/>
            <person name="Riley R."/>
            <person name="Wiebenga A."/>
            <person name="Aguilar-Osorio G."/>
            <person name="Amillis S."/>
            <person name="Uchima C.A."/>
            <person name="Anderluh G."/>
            <person name="Asadollahi M."/>
            <person name="Askin M."/>
            <person name="Barry K."/>
            <person name="Battaglia E."/>
            <person name="Bayram O."/>
            <person name="Benocci T."/>
            <person name="Braus-Stromeyer S.A."/>
            <person name="Caldana C."/>
            <person name="Canovas D."/>
            <person name="Cerqueira G.C."/>
            <person name="Chen F."/>
            <person name="Chen W."/>
            <person name="Choi C."/>
            <person name="Clum A."/>
            <person name="Dos Santos R.A."/>
            <person name="Damasio A.R."/>
            <person name="Diallinas G."/>
            <person name="Emri T."/>
            <person name="Fekete E."/>
            <person name="Flipphi M."/>
            <person name="Freyberg S."/>
            <person name="Gallo A."/>
            <person name="Gournas C."/>
            <person name="Habgood R."/>
            <person name="Hainaut M."/>
            <person name="Harispe M.L."/>
            <person name="Henrissat B."/>
            <person name="Hilden K.S."/>
            <person name="Hope R."/>
            <person name="Hossain A."/>
            <person name="Karabika E."/>
            <person name="Karaffa L."/>
            <person name="Karanyi Z."/>
            <person name="Krasevec N."/>
            <person name="Kuo A."/>
            <person name="Kusch H."/>
            <person name="LaButti K."/>
            <person name="Lagendijk E.L."/>
            <person name="Lapidus A."/>
            <person name="Levasseur A."/>
            <person name="Lindquist E."/>
            <person name="Lipzen A."/>
            <person name="Logrieco A.F."/>
            <person name="MacCabe A."/>
            <person name="Maekelae M.R."/>
            <person name="Malavazi I."/>
            <person name="Melin P."/>
            <person name="Meyer V."/>
            <person name="Mielnichuk N."/>
            <person name="Miskei M."/>
            <person name="Molnar A.P."/>
            <person name="Mule G."/>
            <person name="Ngan C.Y."/>
            <person name="Orejas M."/>
            <person name="Orosz E."/>
            <person name="Ouedraogo J.P."/>
            <person name="Overkamp K.M."/>
            <person name="Park H.-S."/>
            <person name="Perrone G."/>
            <person name="Piumi F."/>
            <person name="Punt P.J."/>
            <person name="Ram A.F."/>
            <person name="Ramon A."/>
            <person name="Rauscher S."/>
            <person name="Record E."/>
            <person name="Riano-Pachon D.M."/>
            <person name="Robert V."/>
            <person name="Roehrig J."/>
            <person name="Ruller R."/>
            <person name="Salamov A."/>
            <person name="Salih N.S."/>
            <person name="Samson R.A."/>
            <person name="Sandor E."/>
            <person name="Sanguinetti M."/>
            <person name="Schuetze T."/>
            <person name="Sepcic K."/>
            <person name="Shelest E."/>
            <person name="Sherlock G."/>
            <person name="Sophianopoulou V."/>
            <person name="Squina F.M."/>
            <person name="Sun H."/>
            <person name="Susca A."/>
            <person name="Todd R.B."/>
            <person name="Tsang A."/>
            <person name="Unkles S.E."/>
            <person name="van de Wiele N."/>
            <person name="van Rossen-Uffink D."/>
            <person name="Oliveira J.V."/>
            <person name="Vesth T.C."/>
            <person name="Visser J."/>
            <person name="Yu J.-H."/>
            <person name="Zhou M."/>
            <person name="Andersen M.R."/>
            <person name="Archer D.B."/>
            <person name="Baker S.E."/>
            <person name="Benoit I."/>
            <person name="Brakhage A.A."/>
            <person name="Braus G.H."/>
            <person name="Fischer R."/>
            <person name="Frisvad J.C."/>
            <person name="Goldman G.H."/>
            <person name="Houbraken J."/>
            <person name="Oakley B."/>
            <person name="Pocsi I."/>
            <person name="Scazzocchio C."/>
            <person name="Seiboth B."/>
            <person name="vanKuyk P.A."/>
            <person name="Wortman J."/>
            <person name="Dyer P.S."/>
            <person name="Grigoriev I.V."/>
        </authorList>
    </citation>
    <scope>NUCLEOTIDE SEQUENCE [LARGE SCALE GENOMIC DNA]</scope>
    <source>
        <strain evidence="2">CBS 583.65</strain>
    </source>
</reference>
<keyword evidence="2" id="KW-1185">Reference proteome</keyword>
<dbReference type="OrthoDB" id="4494559at2759"/>
<evidence type="ECO:0000313" key="1">
    <source>
        <dbReference type="EMBL" id="OJJ05167.1"/>
    </source>
</evidence>
<proteinExistence type="predicted"/>
<dbReference type="AlphaFoldDB" id="A0A1L9PUF2"/>
<accession>A0A1L9PUF2</accession>
<dbReference type="EMBL" id="KV878132">
    <property type="protein sequence ID" value="OJJ05167.1"/>
    <property type="molecule type" value="Genomic_DNA"/>
</dbReference>
<evidence type="ECO:0000313" key="2">
    <source>
        <dbReference type="Proteomes" id="UP000184073"/>
    </source>
</evidence>
<dbReference type="VEuPathDB" id="FungiDB:ASPVEDRAFT_86533"/>
<sequence length="174" mass="18886">MVEPFGIASLSIEACKALVSYCDGWRAFDSEIDSVKTKAEGLLSTLQLLDKLLAGTSAVHPILTADIELKMSQVEARITKVCQQVTKCSVISQSSGVEQKLRETAKKAKYPFRRDTLKSAANDLQDIQINLNTALLALQIQQTESLRNIEVQGASIITTVNQVQSSLDTMVGTG</sequence>
<name>A0A1L9PUF2_ASPVE</name>